<dbReference type="EMBL" id="JAGFNK010000327">
    <property type="protein sequence ID" value="KAI9452737.1"/>
    <property type="molecule type" value="Genomic_DNA"/>
</dbReference>
<name>A0ACC0TXQ6_9AGAM</name>
<evidence type="ECO:0000313" key="2">
    <source>
        <dbReference type="Proteomes" id="UP001207468"/>
    </source>
</evidence>
<organism evidence="1 2">
    <name type="scientific">Russula earlei</name>
    <dbReference type="NCBI Taxonomy" id="71964"/>
    <lineage>
        <taxon>Eukaryota</taxon>
        <taxon>Fungi</taxon>
        <taxon>Dikarya</taxon>
        <taxon>Basidiomycota</taxon>
        <taxon>Agaricomycotina</taxon>
        <taxon>Agaricomycetes</taxon>
        <taxon>Russulales</taxon>
        <taxon>Russulaceae</taxon>
        <taxon>Russula</taxon>
    </lineage>
</organism>
<dbReference type="Proteomes" id="UP001207468">
    <property type="component" value="Unassembled WGS sequence"/>
</dbReference>
<gene>
    <name evidence="1" type="ORF">F5148DRAFT_1235350</name>
</gene>
<keyword evidence="2" id="KW-1185">Reference proteome</keyword>
<protein>
    <submittedName>
        <fullName evidence="1">Uncharacterized protein</fullName>
    </submittedName>
</protein>
<proteinExistence type="predicted"/>
<reference evidence="1" key="1">
    <citation type="submission" date="2021-03" db="EMBL/GenBank/DDBJ databases">
        <title>Evolutionary priming and transition to the ectomycorrhizal habit in an iconic lineage of mushroom-forming fungi: is preadaptation a requirement?</title>
        <authorList>
            <consortium name="DOE Joint Genome Institute"/>
            <person name="Looney B.P."/>
            <person name="Miyauchi S."/>
            <person name="Morin E."/>
            <person name="Drula E."/>
            <person name="Courty P.E."/>
            <person name="Chicoki N."/>
            <person name="Fauchery L."/>
            <person name="Kohler A."/>
            <person name="Kuo A."/>
            <person name="LaButti K."/>
            <person name="Pangilinan J."/>
            <person name="Lipzen A."/>
            <person name="Riley R."/>
            <person name="Andreopoulos W."/>
            <person name="He G."/>
            <person name="Johnson J."/>
            <person name="Barry K.W."/>
            <person name="Grigoriev I.V."/>
            <person name="Nagy L."/>
            <person name="Hibbett D."/>
            <person name="Henrissat B."/>
            <person name="Matheny P.B."/>
            <person name="Labbe J."/>
            <person name="Martin A.F."/>
        </authorList>
    </citation>
    <scope>NUCLEOTIDE SEQUENCE</scope>
    <source>
        <strain evidence="1">BPL698</strain>
    </source>
</reference>
<evidence type="ECO:0000313" key="1">
    <source>
        <dbReference type="EMBL" id="KAI9452737.1"/>
    </source>
</evidence>
<accession>A0ACC0TXQ6</accession>
<sequence>MRGLTALNASRFRSCPIAVGYAINSTNYGIIVFKALATALERREFPIAFLVCFQVLSLLSVLLVSLSSSSHTNSSAANPLRSSAACAMTEGSRLPTAARILGW</sequence>
<comment type="caution">
    <text evidence="1">The sequence shown here is derived from an EMBL/GenBank/DDBJ whole genome shotgun (WGS) entry which is preliminary data.</text>
</comment>